<reference evidence="4" key="1">
    <citation type="submission" date="2022-04" db="EMBL/GenBank/DDBJ databases">
        <title>Alcanivorax sp. CY1518 draft genome sequence.</title>
        <authorList>
            <person name="Zhao G."/>
            <person name="An M."/>
        </authorList>
    </citation>
    <scope>NUCLEOTIDE SEQUENCE</scope>
    <source>
        <strain evidence="4">CY1518</strain>
    </source>
</reference>
<dbReference type="PANTHER" id="PTHR32071">
    <property type="entry name" value="TRANSCRIPTIONAL REGULATORY PROTEIN"/>
    <property type="match status" value="1"/>
</dbReference>
<dbReference type="InterPro" id="IPR002078">
    <property type="entry name" value="Sigma_54_int"/>
</dbReference>
<sequence length="62" mass="6893">MRLIAATHRNLMVDVAGGRFREDLFYRVAVGVLQPPPLRQREDDLLLSCDVLLTALGPCSGR</sequence>
<feature type="domain" description="Sigma-54 factor interaction" evidence="3">
    <location>
        <begin position="1"/>
        <end position="62"/>
    </location>
</feature>
<accession>A0ABT0E4F1</accession>
<protein>
    <submittedName>
        <fullName evidence="4">Sigma 54-interacting transcriptional regulator</fullName>
    </submittedName>
</protein>
<dbReference type="Gene3D" id="3.40.50.300">
    <property type="entry name" value="P-loop containing nucleotide triphosphate hydrolases"/>
    <property type="match status" value="1"/>
</dbReference>
<gene>
    <name evidence="4" type="ORF">MU846_03115</name>
</gene>
<keyword evidence="1" id="KW-0547">Nucleotide-binding</keyword>
<evidence type="ECO:0000256" key="2">
    <source>
        <dbReference type="ARBA" id="ARBA00022840"/>
    </source>
</evidence>
<dbReference type="EMBL" id="JALKII010000002">
    <property type="protein sequence ID" value="MCK0536689.1"/>
    <property type="molecule type" value="Genomic_DNA"/>
</dbReference>
<keyword evidence="5" id="KW-1185">Reference proteome</keyword>
<keyword evidence="2" id="KW-0067">ATP-binding</keyword>
<dbReference type="Pfam" id="PF00158">
    <property type="entry name" value="Sigma54_activat"/>
    <property type="match status" value="1"/>
</dbReference>
<name>A0ABT0E4F1_9GAMM</name>
<dbReference type="InterPro" id="IPR027417">
    <property type="entry name" value="P-loop_NTPase"/>
</dbReference>
<dbReference type="Proteomes" id="UP001165524">
    <property type="component" value="Unassembled WGS sequence"/>
</dbReference>
<organism evidence="4 5">
    <name type="scientific">Alcanivorax quisquiliarum</name>
    <dbReference type="NCBI Taxonomy" id="2933565"/>
    <lineage>
        <taxon>Bacteria</taxon>
        <taxon>Pseudomonadati</taxon>
        <taxon>Pseudomonadota</taxon>
        <taxon>Gammaproteobacteria</taxon>
        <taxon>Oceanospirillales</taxon>
        <taxon>Alcanivoracaceae</taxon>
        <taxon>Alcanivorax</taxon>
    </lineage>
</organism>
<evidence type="ECO:0000259" key="3">
    <source>
        <dbReference type="PROSITE" id="PS50045"/>
    </source>
</evidence>
<dbReference type="SUPFAM" id="SSF52540">
    <property type="entry name" value="P-loop containing nucleoside triphosphate hydrolases"/>
    <property type="match status" value="1"/>
</dbReference>
<comment type="caution">
    <text evidence="4">The sequence shown here is derived from an EMBL/GenBank/DDBJ whole genome shotgun (WGS) entry which is preliminary data.</text>
</comment>
<evidence type="ECO:0000313" key="5">
    <source>
        <dbReference type="Proteomes" id="UP001165524"/>
    </source>
</evidence>
<dbReference type="PROSITE" id="PS50045">
    <property type="entry name" value="SIGMA54_INTERACT_4"/>
    <property type="match status" value="1"/>
</dbReference>
<evidence type="ECO:0000313" key="4">
    <source>
        <dbReference type="EMBL" id="MCK0536689.1"/>
    </source>
</evidence>
<proteinExistence type="predicted"/>
<evidence type="ECO:0000256" key="1">
    <source>
        <dbReference type="ARBA" id="ARBA00022741"/>
    </source>
</evidence>